<dbReference type="SUPFAM" id="SSF51445">
    <property type="entry name" value="(Trans)glycosidases"/>
    <property type="match status" value="1"/>
</dbReference>
<evidence type="ECO:0000256" key="3">
    <source>
        <dbReference type="ARBA" id="ARBA00005641"/>
    </source>
</evidence>
<evidence type="ECO:0000256" key="1">
    <source>
        <dbReference type="ARBA" id="ARBA00001678"/>
    </source>
</evidence>
<comment type="subcellular location">
    <subcellularLocation>
        <location evidence="2">Secreted</location>
    </subcellularLocation>
</comment>
<reference evidence="11" key="2">
    <citation type="journal article" date="2022" name="Hortic Res">
        <title>The genome of Dioscorea zingiberensis sheds light on the biosynthesis, origin and evolution of the medicinally important diosgenin saponins.</title>
        <authorList>
            <person name="Li Y."/>
            <person name="Tan C."/>
            <person name="Li Z."/>
            <person name="Guo J."/>
            <person name="Li S."/>
            <person name="Chen X."/>
            <person name="Wang C."/>
            <person name="Dai X."/>
            <person name="Yang H."/>
            <person name="Song W."/>
            <person name="Hou L."/>
            <person name="Xu J."/>
            <person name="Tong Z."/>
            <person name="Xu A."/>
            <person name="Yuan X."/>
            <person name="Wang W."/>
            <person name="Yang Q."/>
            <person name="Chen L."/>
            <person name="Sun Z."/>
            <person name="Wang K."/>
            <person name="Pan B."/>
            <person name="Chen J."/>
            <person name="Bao Y."/>
            <person name="Liu F."/>
            <person name="Qi X."/>
            <person name="Gang D.R."/>
            <person name="Wen J."/>
            <person name="Li J."/>
        </authorList>
    </citation>
    <scope>NUCLEOTIDE SEQUENCE</scope>
    <source>
        <strain evidence="11">Dzin_1.0</strain>
    </source>
</reference>
<dbReference type="Pfam" id="PF26410">
    <property type="entry name" value="GH5_mannosidase"/>
    <property type="match status" value="1"/>
</dbReference>
<dbReference type="EMBL" id="JAGGNH010000003">
    <property type="protein sequence ID" value="KAJ0978764.1"/>
    <property type="molecule type" value="Genomic_DNA"/>
</dbReference>
<dbReference type="InterPro" id="IPR001547">
    <property type="entry name" value="Glyco_hydro_5"/>
</dbReference>
<keyword evidence="6" id="KW-0732">Signal</keyword>
<dbReference type="Proteomes" id="UP001085076">
    <property type="component" value="Miscellaneous, Linkage group lg03"/>
</dbReference>
<keyword evidence="8" id="KW-0326">Glycosidase</keyword>
<organism evidence="11 12">
    <name type="scientific">Dioscorea zingiberensis</name>
    <dbReference type="NCBI Taxonomy" id="325984"/>
    <lineage>
        <taxon>Eukaryota</taxon>
        <taxon>Viridiplantae</taxon>
        <taxon>Streptophyta</taxon>
        <taxon>Embryophyta</taxon>
        <taxon>Tracheophyta</taxon>
        <taxon>Spermatophyta</taxon>
        <taxon>Magnoliopsida</taxon>
        <taxon>Liliopsida</taxon>
        <taxon>Dioscoreales</taxon>
        <taxon>Dioscoreaceae</taxon>
        <taxon>Dioscorea</taxon>
    </lineage>
</organism>
<dbReference type="FunFam" id="3.20.20.80:FF:000012">
    <property type="entry name" value="Mannan endo-1,4-beta-mannosidase 6"/>
    <property type="match status" value="1"/>
</dbReference>
<dbReference type="GO" id="GO:0000272">
    <property type="term" value="P:polysaccharide catabolic process"/>
    <property type="evidence" value="ECO:0007669"/>
    <property type="project" value="InterPro"/>
</dbReference>
<dbReference type="AlphaFoldDB" id="A0A9D5CTR4"/>
<accession>A0A9D5CTR4</accession>
<dbReference type="GO" id="GO:0005576">
    <property type="term" value="C:extracellular region"/>
    <property type="evidence" value="ECO:0007669"/>
    <property type="project" value="UniProtKB-SubCell"/>
</dbReference>
<evidence type="ECO:0000256" key="9">
    <source>
        <dbReference type="SAM" id="MobiDB-lite"/>
    </source>
</evidence>
<dbReference type="InterPro" id="IPR045053">
    <property type="entry name" value="MAN-like"/>
</dbReference>
<feature type="compositionally biased region" description="Basic and acidic residues" evidence="9">
    <location>
        <begin position="39"/>
        <end position="48"/>
    </location>
</feature>
<keyword evidence="7" id="KW-0378">Hydrolase</keyword>
<feature type="compositionally biased region" description="Polar residues" evidence="9">
    <location>
        <begin position="52"/>
        <end position="62"/>
    </location>
</feature>
<feature type="domain" description="Glycoside hydrolase family 5" evidence="10">
    <location>
        <begin position="211"/>
        <end position="544"/>
    </location>
</feature>
<comment type="similarity">
    <text evidence="3">Belongs to the glycosyl hydrolase 5 (cellulase A) family.</text>
</comment>
<comment type="catalytic activity">
    <reaction evidence="1">
        <text>Random hydrolysis of (1-&gt;4)-beta-D-mannosidic linkages in mannans, galactomannans and glucomannans.</text>
        <dbReference type="EC" id="3.2.1.78"/>
    </reaction>
</comment>
<dbReference type="PANTHER" id="PTHR31451:SF39">
    <property type="entry name" value="MANNAN ENDO-1,4-BETA-MANNOSIDASE 1"/>
    <property type="match status" value="1"/>
</dbReference>
<evidence type="ECO:0000256" key="8">
    <source>
        <dbReference type="ARBA" id="ARBA00023295"/>
    </source>
</evidence>
<feature type="compositionally biased region" description="Basic and acidic residues" evidence="9">
    <location>
        <begin position="1"/>
        <end position="13"/>
    </location>
</feature>
<dbReference type="Gene3D" id="3.20.20.80">
    <property type="entry name" value="Glycosidases"/>
    <property type="match status" value="1"/>
</dbReference>
<dbReference type="PANTHER" id="PTHR31451">
    <property type="match status" value="1"/>
</dbReference>
<sequence>MGDKRGATSDHRALAPSPIPAQPREARVPGHSSSPVQLLRREAPDKDGTFPLENSNTHQNVHGSISSAKQGEIWVQPPPDPMSNEDESPFHPVTSPILLAEPNTRPKTPNLMHTTSNQVQTTQNVLNDIVEDEVINEINKMWYVEEEWEKEMESPTDIGDIEAMMGLPQRPQDGKVATNDNGPAYPNLPETLITTKIANDPDIYPAYQEESFARVSGNHFIVNGHPFFANGFNAYWLMDKSYDGYERDKVSSALQQASGYGLTVVRTWAFSDGGGRSLQISPGSYNEDMFKALDFVVSEASKYGLRLILCLVNNWSDYGGKNQYIQWARNAGHYVNSEDDFFSSDVVKGFYKNNIKNVITRINTITGVAYKDDPTIFAWELMNEPRCQSDLSGRTLQDWISEMSAYIKSIDKNHMVDVGMEGFYGESMPDRKQFNPGYEVGTDFISNHQIPEIDFATIHAYPEQWAPDQSEDGQEAFLKRWLESHIEDSSTVIKKPVLVAEFGKSWKRSGFTVERRDALYSTVYDSVYASARVNGAGAGALFWQLLAQGMDGNRDGYEIIFSECPYSTANIISQQSRRMAALDY</sequence>
<evidence type="ECO:0000313" key="12">
    <source>
        <dbReference type="Proteomes" id="UP001085076"/>
    </source>
</evidence>
<evidence type="ECO:0000256" key="2">
    <source>
        <dbReference type="ARBA" id="ARBA00004613"/>
    </source>
</evidence>
<evidence type="ECO:0000256" key="6">
    <source>
        <dbReference type="ARBA" id="ARBA00022729"/>
    </source>
</evidence>
<comment type="caution">
    <text evidence="11">The sequence shown here is derived from an EMBL/GenBank/DDBJ whole genome shotgun (WGS) entry which is preliminary data.</text>
</comment>
<evidence type="ECO:0000259" key="10">
    <source>
        <dbReference type="Pfam" id="PF26410"/>
    </source>
</evidence>
<proteinExistence type="inferred from homology"/>
<evidence type="ECO:0000313" key="11">
    <source>
        <dbReference type="EMBL" id="KAJ0978764.1"/>
    </source>
</evidence>
<evidence type="ECO:0000256" key="4">
    <source>
        <dbReference type="ARBA" id="ARBA00012706"/>
    </source>
</evidence>
<keyword evidence="5" id="KW-0964">Secreted</keyword>
<reference evidence="11" key="1">
    <citation type="submission" date="2021-03" db="EMBL/GenBank/DDBJ databases">
        <authorList>
            <person name="Li Z."/>
            <person name="Yang C."/>
        </authorList>
    </citation>
    <scope>NUCLEOTIDE SEQUENCE</scope>
    <source>
        <strain evidence="11">Dzin_1.0</strain>
        <tissue evidence="11">Leaf</tissue>
    </source>
</reference>
<protein>
    <recommendedName>
        <fullName evidence="4">mannan endo-1,4-beta-mannosidase</fullName>
        <ecNumber evidence="4">3.2.1.78</ecNumber>
    </recommendedName>
</protein>
<dbReference type="InterPro" id="IPR017853">
    <property type="entry name" value="GH"/>
</dbReference>
<keyword evidence="12" id="KW-1185">Reference proteome</keyword>
<gene>
    <name evidence="11" type="ORF">J5N97_014238</name>
</gene>
<dbReference type="GO" id="GO:0016985">
    <property type="term" value="F:mannan endo-1,4-beta-mannosidase activity"/>
    <property type="evidence" value="ECO:0007669"/>
    <property type="project" value="UniProtKB-EC"/>
</dbReference>
<evidence type="ECO:0000256" key="7">
    <source>
        <dbReference type="ARBA" id="ARBA00022801"/>
    </source>
</evidence>
<dbReference type="EC" id="3.2.1.78" evidence="4"/>
<feature type="region of interest" description="Disordered" evidence="9">
    <location>
        <begin position="1"/>
        <end position="62"/>
    </location>
</feature>
<name>A0A9D5CTR4_9LILI</name>
<dbReference type="OrthoDB" id="406631at2759"/>
<evidence type="ECO:0000256" key="5">
    <source>
        <dbReference type="ARBA" id="ARBA00022525"/>
    </source>
</evidence>